<dbReference type="AlphaFoldDB" id="A0A0M4LQJ2"/>
<reference evidence="1 2" key="1">
    <citation type="submission" date="2014-12" db="EMBL/GenBank/DDBJ databases">
        <title>Complete genome sequence of Bifidobacterium longum subsp. infantis BT1.</title>
        <authorList>
            <person name="Kim J.F."/>
            <person name="Kwak M.-J."/>
        </authorList>
    </citation>
    <scope>NUCLEOTIDE SEQUENCE [LARGE SCALE GENOMIC DNA]</scope>
    <source>
        <strain evidence="1 2">BT1</strain>
    </source>
</reference>
<dbReference type="PATRIC" id="fig|1682.24.peg.587"/>
<proteinExistence type="predicted"/>
<dbReference type="Proteomes" id="UP000067206">
    <property type="component" value="Chromosome"/>
</dbReference>
<evidence type="ECO:0000313" key="2">
    <source>
        <dbReference type="Proteomes" id="UP000067206"/>
    </source>
</evidence>
<gene>
    <name evidence="1" type="ORF">RY67_611</name>
</gene>
<name>A0A0M4LQJ2_BIFLI</name>
<protein>
    <submittedName>
        <fullName evidence="1">Uncharacterized protein</fullName>
    </submittedName>
</protein>
<dbReference type="EMBL" id="CP010411">
    <property type="protein sequence ID" value="ALE08669.1"/>
    <property type="molecule type" value="Genomic_DNA"/>
</dbReference>
<accession>A0A0M4LQJ2</accession>
<sequence>MTENGGIPLLRRFARSIRFPKSAHGSLSLDFSALSCDV</sequence>
<evidence type="ECO:0000313" key="1">
    <source>
        <dbReference type="EMBL" id="ALE08669.1"/>
    </source>
</evidence>
<organism evidence="1 2">
    <name type="scientific">Bifidobacterium longum subsp. infantis</name>
    <dbReference type="NCBI Taxonomy" id="1682"/>
    <lineage>
        <taxon>Bacteria</taxon>
        <taxon>Bacillati</taxon>
        <taxon>Actinomycetota</taxon>
        <taxon>Actinomycetes</taxon>
        <taxon>Bifidobacteriales</taxon>
        <taxon>Bifidobacteriaceae</taxon>
        <taxon>Bifidobacterium</taxon>
    </lineage>
</organism>